<dbReference type="AlphaFoldDB" id="A0A7X9NNP3"/>
<evidence type="ECO:0000313" key="2">
    <source>
        <dbReference type="Proteomes" id="UP000588071"/>
    </source>
</evidence>
<dbReference type="EMBL" id="JABAFV010000029">
    <property type="protein sequence ID" value="NME50738.1"/>
    <property type="molecule type" value="Genomic_DNA"/>
</dbReference>
<gene>
    <name evidence="1" type="ORF">HF857_11050</name>
</gene>
<protein>
    <submittedName>
        <fullName evidence="1">Uncharacterized protein</fullName>
    </submittedName>
</protein>
<comment type="caution">
    <text evidence="1">The sequence shown here is derived from an EMBL/GenBank/DDBJ whole genome shotgun (WGS) entry which is preliminary data.</text>
</comment>
<sequence length="334" mass="37788">MCATYLSAGATFPITHNNNVFAQETRPQKELYQVTVTNLTKNKNEMITKFDILNAVQTTALGKVPITKLILKEYEQKLPFTIQKDGYYSFPVQVKYQDGSITEVIVSVVTPYDTPTAKEENESENNHAKAWETAANNHPTKEQEIANEKKYLNVALEDLLTLIQENPNIFPYTEESKNAYTNAISNAYEPYKKGKNIVSAPSATLEDIKKAIVDVEVHKTAITSAKQAFLERQATVQEIETYQTLISQLESILSTPIKTSDKTPENISAYSEVKTRAQSLLDKVKQIPTKNILFNELLKPFKEIKEIKAELVQRKTLCSNLLLKHNNIIQKEKS</sequence>
<proteinExistence type="predicted"/>
<dbReference type="Proteomes" id="UP000588071">
    <property type="component" value="Unassembled WGS sequence"/>
</dbReference>
<reference evidence="1 2" key="1">
    <citation type="submission" date="2020-04" db="EMBL/GenBank/DDBJ databases">
        <authorList>
            <person name="Hitch T.C.A."/>
            <person name="Wylensek D."/>
            <person name="Clavel T."/>
        </authorList>
    </citation>
    <scope>NUCLEOTIDE SEQUENCE [LARGE SCALE GENOMIC DNA]</scope>
    <source>
        <strain evidence="1 2">WCA-380-WT-3C</strain>
    </source>
</reference>
<organism evidence="1 2">
    <name type="scientific">Enterococcus cecorum</name>
    <dbReference type="NCBI Taxonomy" id="44008"/>
    <lineage>
        <taxon>Bacteria</taxon>
        <taxon>Bacillati</taxon>
        <taxon>Bacillota</taxon>
        <taxon>Bacilli</taxon>
        <taxon>Lactobacillales</taxon>
        <taxon>Enterococcaceae</taxon>
        <taxon>Enterococcus</taxon>
    </lineage>
</organism>
<evidence type="ECO:0000313" key="1">
    <source>
        <dbReference type="EMBL" id="NME50738.1"/>
    </source>
</evidence>
<accession>A0A7X9NNP3</accession>
<name>A0A7X9NNP3_9ENTE</name>
<dbReference type="RefSeq" id="WP_168931930.1">
    <property type="nucleotide sequence ID" value="NZ_JABAFV010000029.1"/>
</dbReference>